<dbReference type="Proteomes" id="UP000426246">
    <property type="component" value="Chromosome"/>
</dbReference>
<dbReference type="AlphaFoldDB" id="A0A6B8RCK2"/>
<evidence type="ECO:0000313" key="1">
    <source>
        <dbReference type="EMBL" id="QGQ94221.1"/>
    </source>
</evidence>
<gene>
    <name evidence="1" type="ORF">EHS13_04525</name>
</gene>
<dbReference type="OrthoDB" id="2046097at2"/>
<sequence length="112" mass="12351">MAGTKTFVNTSQAVLQITLFVRQGVNPANQDGTATFTLNPQESLFVQYGNEQNPFLNGFTLFTILNGDLYSKVQFTTTIGSELDNLLNTNDYVLFSKIITDYVISGANVDQI</sequence>
<keyword evidence="2" id="KW-1185">Reference proteome</keyword>
<organism evidence="1 2">
    <name type="scientific">Paenibacillus psychroresistens</name>
    <dbReference type="NCBI Taxonomy" id="1778678"/>
    <lineage>
        <taxon>Bacteria</taxon>
        <taxon>Bacillati</taxon>
        <taxon>Bacillota</taxon>
        <taxon>Bacilli</taxon>
        <taxon>Bacillales</taxon>
        <taxon>Paenibacillaceae</taxon>
        <taxon>Paenibacillus</taxon>
    </lineage>
</organism>
<name>A0A6B8RCK2_9BACL</name>
<evidence type="ECO:0000313" key="2">
    <source>
        <dbReference type="Proteomes" id="UP000426246"/>
    </source>
</evidence>
<protein>
    <submittedName>
        <fullName evidence="1">Uncharacterized protein</fullName>
    </submittedName>
</protein>
<accession>A0A6B8RCK2</accession>
<dbReference type="RefSeq" id="WP_155699220.1">
    <property type="nucleotide sequence ID" value="NZ_CP034235.1"/>
</dbReference>
<proteinExistence type="predicted"/>
<dbReference type="KEGG" id="ppsc:EHS13_04525"/>
<dbReference type="EMBL" id="CP034235">
    <property type="protein sequence ID" value="QGQ94221.1"/>
    <property type="molecule type" value="Genomic_DNA"/>
</dbReference>
<reference evidence="2" key="1">
    <citation type="submission" date="2018-11" db="EMBL/GenBank/DDBJ databases">
        <title>Complete genome sequence of Paenibacillus sp. ML311-T8.</title>
        <authorList>
            <person name="Nam Y.-D."/>
            <person name="Kang J."/>
            <person name="Chung W.-H."/>
            <person name="Park Y.S."/>
        </authorList>
    </citation>
    <scope>NUCLEOTIDE SEQUENCE [LARGE SCALE GENOMIC DNA]</scope>
    <source>
        <strain evidence="2">ML311-T8</strain>
    </source>
</reference>